<evidence type="ECO:0000313" key="3">
    <source>
        <dbReference type="EMBL" id="KAJ8356512.1"/>
    </source>
</evidence>
<comment type="caution">
    <text evidence="3">The sequence shown here is derived from an EMBL/GenBank/DDBJ whole genome shotgun (WGS) entry which is preliminary data.</text>
</comment>
<gene>
    <name evidence="3" type="ORF">SKAU_G00193060</name>
</gene>
<keyword evidence="2" id="KW-0812">Transmembrane</keyword>
<feature type="compositionally biased region" description="Polar residues" evidence="1">
    <location>
        <begin position="1"/>
        <end position="16"/>
    </location>
</feature>
<evidence type="ECO:0000256" key="1">
    <source>
        <dbReference type="SAM" id="MobiDB-lite"/>
    </source>
</evidence>
<dbReference type="OrthoDB" id="8870067at2759"/>
<keyword evidence="2" id="KW-0472">Membrane</keyword>
<dbReference type="Proteomes" id="UP001152622">
    <property type="component" value="Chromosome 6"/>
</dbReference>
<feature type="transmembrane region" description="Helical" evidence="2">
    <location>
        <begin position="49"/>
        <end position="68"/>
    </location>
</feature>
<keyword evidence="4" id="KW-1185">Reference proteome</keyword>
<accession>A0A9Q1IVE2</accession>
<keyword evidence="2" id="KW-1133">Transmembrane helix</keyword>
<organism evidence="3 4">
    <name type="scientific">Synaphobranchus kaupii</name>
    <name type="common">Kaup's arrowtooth eel</name>
    <dbReference type="NCBI Taxonomy" id="118154"/>
    <lineage>
        <taxon>Eukaryota</taxon>
        <taxon>Metazoa</taxon>
        <taxon>Chordata</taxon>
        <taxon>Craniata</taxon>
        <taxon>Vertebrata</taxon>
        <taxon>Euteleostomi</taxon>
        <taxon>Actinopterygii</taxon>
        <taxon>Neopterygii</taxon>
        <taxon>Teleostei</taxon>
        <taxon>Anguilliformes</taxon>
        <taxon>Synaphobranchidae</taxon>
        <taxon>Synaphobranchus</taxon>
    </lineage>
</organism>
<sequence>MTETMVTATTYPNSTGGSNGEAAGVLSSVEDVFDDTYKEKEGPKPPREIVWRNVVLMCLLHIGALYGFTVLPSA</sequence>
<feature type="region of interest" description="Disordered" evidence="1">
    <location>
        <begin position="1"/>
        <end position="21"/>
    </location>
</feature>
<name>A0A9Q1IVE2_SYNKA</name>
<proteinExistence type="predicted"/>
<dbReference type="AlphaFoldDB" id="A0A9Q1IVE2"/>
<feature type="non-terminal residue" evidence="3">
    <location>
        <position position="74"/>
    </location>
</feature>
<evidence type="ECO:0000256" key="2">
    <source>
        <dbReference type="SAM" id="Phobius"/>
    </source>
</evidence>
<dbReference type="EMBL" id="JAINUF010000006">
    <property type="protein sequence ID" value="KAJ8356512.1"/>
    <property type="molecule type" value="Genomic_DNA"/>
</dbReference>
<evidence type="ECO:0000313" key="4">
    <source>
        <dbReference type="Proteomes" id="UP001152622"/>
    </source>
</evidence>
<protein>
    <submittedName>
        <fullName evidence="3">Uncharacterized protein</fullName>
    </submittedName>
</protein>
<reference evidence="3" key="1">
    <citation type="journal article" date="2023" name="Science">
        <title>Genome structures resolve the early diversification of teleost fishes.</title>
        <authorList>
            <person name="Parey E."/>
            <person name="Louis A."/>
            <person name="Montfort J."/>
            <person name="Bouchez O."/>
            <person name="Roques C."/>
            <person name="Iampietro C."/>
            <person name="Lluch J."/>
            <person name="Castinel A."/>
            <person name="Donnadieu C."/>
            <person name="Desvignes T."/>
            <person name="Floi Bucao C."/>
            <person name="Jouanno E."/>
            <person name="Wen M."/>
            <person name="Mejri S."/>
            <person name="Dirks R."/>
            <person name="Jansen H."/>
            <person name="Henkel C."/>
            <person name="Chen W.J."/>
            <person name="Zahm M."/>
            <person name="Cabau C."/>
            <person name="Klopp C."/>
            <person name="Thompson A.W."/>
            <person name="Robinson-Rechavi M."/>
            <person name="Braasch I."/>
            <person name="Lecointre G."/>
            <person name="Bobe J."/>
            <person name="Postlethwait J.H."/>
            <person name="Berthelot C."/>
            <person name="Roest Crollius H."/>
            <person name="Guiguen Y."/>
        </authorList>
    </citation>
    <scope>NUCLEOTIDE SEQUENCE</scope>
    <source>
        <strain evidence="3">WJC10195</strain>
    </source>
</reference>